<organism evidence="1 2">
    <name type="scientific">Actinomadura gamaensis</name>
    <dbReference type="NCBI Taxonomy" id="1763541"/>
    <lineage>
        <taxon>Bacteria</taxon>
        <taxon>Bacillati</taxon>
        <taxon>Actinomycetota</taxon>
        <taxon>Actinomycetes</taxon>
        <taxon>Streptosporangiales</taxon>
        <taxon>Thermomonosporaceae</taxon>
        <taxon>Actinomadura</taxon>
    </lineage>
</organism>
<accession>A0ABV9U4V9</accession>
<keyword evidence="2" id="KW-1185">Reference proteome</keyword>
<dbReference type="Proteomes" id="UP001595872">
    <property type="component" value="Unassembled WGS sequence"/>
</dbReference>
<dbReference type="RefSeq" id="WP_378260231.1">
    <property type="nucleotide sequence ID" value="NZ_JBHSIT010000009.1"/>
</dbReference>
<comment type="caution">
    <text evidence="1">The sequence shown here is derived from an EMBL/GenBank/DDBJ whole genome shotgun (WGS) entry which is preliminary data.</text>
</comment>
<protein>
    <submittedName>
        <fullName evidence="1">Uncharacterized protein</fullName>
    </submittedName>
</protein>
<proteinExistence type="predicted"/>
<gene>
    <name evidence="1" type="ORF">ACFPCY_29030</name>
</gene>
<reference evidence="2" key="1">
    <citation type="journal article" date="2019" name="Int. J. Syst. Evol. Microbiol.">
        <title>The Global Catalogue of Microorganisms (GCM) 10K type strain sequencing project: providing services to taxonomists for standard genome sequencing and annotation.</title>
        <authorList>
            <consortium name="The Broad Institute Genomics Platform"/>
            <consortium name="The Broad Institute Genome Sequencing Center for Infectious Disease"/>
            <person name="Wu L."/>
            <person name="Ma J."/>
        </authorList>
    </citation>
    <scope>NUCLEOTIDE SEQUENCE [LARGE SCALE GENOMIC DNA]</scope>
    <source>
        <strain evidence="2">KLKA75</strain>
    </source>
</reference>
<sequence>MTTTDDRELRERAVSAIAERGERTLVLCTDERAEAGARRMLPRLPDVCFVETGAHTDAAVARAVEDALPQLVLVGTADALTGLTGGPDPESVLERITRDMSGDEALAAEVAGARSGREASELWDAAGVLGPCGRELCRHVADGLERFAADRAGTATSPIAAQVVLVDATGERMVGMYGRMARSG</sequence>
<evidence type="ECO:0000313" key="2">
    <source>
        <dbReference type="Proteomes" id="UP001595872"/>
    </source>
</evidence>
<evidence type="ECO:0000313" key="1">
    <source>
        <dbReference type="EMBL" id="MFC4911382.1"/>
    </source>
</evidence>
<dbReference type="EMBL" id="JBHSIT010000009">
    <property type="protein sequence ID" value="MFC4911382.1"/>
    <property type="molecule type" value="Genomic_DNA"/>
</dbReference>
<name>A0ABV9U4V9_9ACTN</name>